<reference evidence="1 2" key="1">
    <citation type="submission" date="2020-07" db="EMBL/GenBank/DDBJ databases">
        <title>Genomic Encyclopedia of Type Strains, Phase IV (KMG-IV): sequencing the most valuable type-strain genomes for metagenomic binning, comparative biology and taxonomic classification.</title>
        <authorList>
            <person name="Goeker M."/>
        </authorList>
    </citation>
    <scope>NUCLEOTIDE SEQUENCE [LARGE SCALE GENOMIC DNA]</scope>
    <source>
        <strain evidence="1 2">DSM 45533</strain>
    </source>
</reference>
<keyword evidence="2" id="KW-1185">Reference proteome</keyword>
<organism evidence="1 2">
    <name type="scientific">Nonomuraea soli</name>
    <dbReference type="NCBI Taxonomy" id="1032476"/>
    <lineage>
        <taxon>Bacteria</taxon>
        <taxon>Bacillati</taxon>
        <taxon>Actinomycetota</taxon>
        <taxon>Actinomycetes</taxon>
        <taxon>Streptosporangiales</taxon>
        <taxon>Streptosporangiaceae</taxon>
        <taxon>Nonomuraea</taxon>
    </lineage>
</organism>
<protein>
    <submittedName>
        <fullName evidence="1">Uncharacterized protein</fullName>
    </submittedName>
</protein>
<evidence type="ECO:0000313" key="1">
    <source>
        <dbReference type="EMBL" id="MBA2890137.1"/>
    </source>
</evidence>
<dbReference type="RefSeq" id="WP_181608856.1">
    <property type="nucleotide sequence ID" value="NZ_BAABAM010000001.1"/>
</dbReference>
<accession>A0A7W0HNV9</accession>
<proteinExistence type="predicted"/>
<name>A0A7W0HNV9_9ACTN</name>
<sequence length="56" mass="6279">MTDEEIARATRDLLRVDQPDFGHLLDTMEVRDVGRPLVGGQEDQITQTALELADAR</sequence>
<comment type="caution">
    <text evidence="1">The sequence shown here is derived from an EMBL/GenBank/DDBJ whole genome shotgun (WGS) entry which is preliminary data.</text>
</comment>
<dbReference type="EMBL" id="JACDUR010000001">
    <property type="protein sequence ID" value="MBA2890137.1"/>
    <property type="molecule type" value="Genomic_DNA"/>
</dbReference>
<gene>
    <name evidence="1" type="ORF">HNR30_001472</name>
</gene>
<dbReference type="AlphaFoldDB" id="A0A7W0HNV9"/>
<dbReference type="Proteomes" id="UP000530928">
    <property type="component" value="Unassembled WGS sequence"/>
</dbReference>
<evidence type="ECO:0000313" key="2">
    <source>
        <dbReference type="Proteomes" id="UP000530928"/>
    </source>
</evidence>